<evidence type="ECO:0000259" key="8">
    <source>
        <dbReference type="Pfam" id="PF02852"/>
    </source>
</evidence>
<dbReference type="InterPro" id="IPR046952">
    <property type="entry name" value="GSHR/TRXR-like"/>
</dbReference>
<dbReference type="PANTHER" id="PTHR42737">
    <property type="entry name" value="GLUTATHIONE REDUCTASE"/>
    <property type="match status" value="1"/>
</dbReference>
<accession>A0A7R8V1B4</accession>
<evidence type="ECO:0000256" key="6">
    <source>
        <dbReference type="ARBA" id="ARBA00023157"/>
    </source>
</evidence>
<dbReference type="GO" id="GO:0004362">
    <property type="term" value="F:glutathione-disulfide reductase (NADPH) activity"/>
    <property type="evidence" value="ECO:0007669"/>
    <property type="project" value="TreeGrafter"/>
</dbReference>
<comment type="similarity">
    <text evidence="2">Belongs to the class-I pyridine nucleotide-disulfide oxidoreductase family.</text>
</comment>
<dbReference type="GO" id="GO:0050660">
    <property type="term" value="F:flavin adenine dinucleotide binding"/>
    <property type="evidence" value="ECO:0007669"/>
    <property type="project" value="InterPro"/>
</dbReference>
<dbReference type="Gene3D" id="3.50.50.60">
    <property type="entry name" value="FAD/NAD(P)-binding domain"/>
    <property type="match status" value="2"/>
</dbReference>
<dbReference type="GO" id="GO:0005829">
    <property type="term" value="C:cytosol"/>
    <property type="evidence" value="ECO:0007669"/>
    <property type="project" value="TreeGrafter"/>
</dbReference>
<dbReference type="AlphaFoldDB" id="A0A7R8V1B4"/>
<dbReference type="PRINTS" id="PR00368">
    <property type="entry name" value="FADPNR"/>
</dbReference>
<evidence type="ECO:0000256" key="3">
    <source>
        <dbReference type="ARBA" id="ARBA00022630"/>
    </source>
</evidence>
<name>A0A7R8V1B4_HERIL</name>
<dbReference type="GO" id="GO:0005739">
    <property type="term" value="C:mitochondrion"/>
    <property type="evidence" value="ECO:0007669"/>
    <property type="project" value="TreeGrafter"/>
</dbReference>
<protein>
    <recommendedName>
        <fullName evidence="12">Thioredoxin reductase</fullName>
    </recommendedName>
</protein>
<keyword evidence="6" id="KW-1015">Disulfide bond</keyword>
<evidence type="ECO:0000256" key="7">
    <source>
        <dbReference type="ARBA" id="ARBA00023284"/>
    </source>
</evidence>
<comment type="cofactor">
    <cofactor evidence="1">
        <name>FAD</name>
        <dbReference type="ChEBI" id="CHEBI:57692"/>
    </cofactor>
</comment>
<evidence type="ECO:0000256" key="4">
    <source>
        <dbReference type="ARBA" id="ARBA00022827"/>
    </source>
</evidence>
<feature type="domain" description="FAD/NAD(P)-binding" evidence="9">
    <location>
        <begin position="15"/>
        <end position="320"/>
    </location>
</feature>
<dbReference type="InterPro" id="IPR036188">
    <property type="entry name" value="FAD/NAD-bd_sf"/>
</dbReference>
<dbReference type="OMA" id="VTANLIC"/>
<feature type="domain" description="Pyridine nucleotide-disulphide oxidoreductase dimerisation" evidence="8">
    <location>
        <begin position="369"/>
        <end position="469"/>
    </location>
</feature>
<keyword evidence="4" id="KW-0274">FAD</keyword>
<reference evidence="10 11" key="1">
    <citation type="submission" date="2020-11" db="EMBL/GenBank/DDBJ databases">
        <authorList>
            <person name="Wallbank WR R."/>
            <person name="Pardo Diaz C."/>
            <person name="Kozak K."/>
            <person name="Martin S."/>
            <person name="Jiggins C."/>
            <person name="Moest M."/>
            <person name="Warren A I."/>
            <person name="Generalovic N T."/>
            <person name="Byers J.R.P. K."/>
            <person name="Montejo-Kovacevich G."/>
            <person name="Yen C E."/>
        </authorList>
    </citation>
    <scope>NUCLEOTIDE SEQUENCE [LARGE SCALE GENOMIC DNA]</scope>
</reference>
<dbReference type="Gene3D" id="3.30.390.30">
    <property type="match status" value="1"/>
</dbReference>
<dbReference type="SUPFAM" id="SSF55424">
    <property type="entry name" value="FAD/NAD-linked reductases, dimerisation (C-terminal) domain"/>
    <property type="match status" value="1"/>
</dbReference>
<dbReference type="EMBL" id="LR899013">
    <property type="protein sequence ID" value="CAD7089814.1"/>
    <property type="molecule type" value="Genomic_DNA"/>
</dbReference>
<dbReference type="InterPro" id="IPR016156">
    <property type="entry name" value="FAD/NAD-linked_Rdtase_dimer_sf"/>
</dbReference>
<dbReference type="OrthoDB" id="6629618at2759"/>
<gene>
    <name evidence="10" type="ORF">HERILL_LOCUS12341</name>
</gene>
<evidence type="ECO:0000313" key="11">
    <source>
        <dbReference type="Proteomes" id="UP000594454"/>
    </source>
</evidence>
<organism evidence="10 11">
    <name type="scientific">Hermetia illucens</name>
    <name type="common">Black soldier fly</name>
    <dbReference type="NCBI Taxonomy" id="343691"/>
    <lineage>
        <taxon>Eukaryota</taxon>
        <taxon>Metazoa</taxon>
        <taxon>Ecdysozoa</taxon>
        <taxon>Arthropoda</taxon>
        <taxon>Hexapoda</taxon>
        <taxon>Insecta</taxon>
        <taxon>Pterygota</taxon>
        <taxon>Neoptera</taxon>
        <taxon>Endopterygota</taxon>
        <taxon>Diptera</taxon>
        <taxon>Brachycera</taxon>
        <taxon>Stratiomyomorpha</taxon>
        <taxon>Stratiomyidae</taxon>
        <taxon>Hermetiinae</taxon>
        <taxon>Hermetia</taxon>
    </lineage>
</organism>
<keyword evidence="5" id="KW-0560">Oxidoreductase</keyword>
<dbReference type="InterPro" id="IPR004099">
    <property type="entry name" value="Pyr_nucl-diS_OxRdtase_dimer"/>
</dbReference>
<dbReference type="Pfam" id="PF07992">
    <property type="entry name" value="Pyr_redox_2"/>
    <property type="match status" value="1"/>
</dbReference>
<evidence type="ECO:0000256" key="5">
    <source>
        <dbReference type="ARBA" id="ARBA00023002"/>
    </source>
</evidence>
<dbReference type="Proteomes" id="UP000594454">
    <property type="component" value="Chromosome 5"/>
</dbReference>
<evidence type="ECO:0000256" key="2">
    <source>
        <dbReference type="ARBA" id="ARBA00007532"/>
    </source>
</evidence>
<dbReference type="InterPro" id="IPR023753">
    <property type="entry name" value="FAD/NAD-binding_dom"/>
</dbReference>
<dbReference type="PRINTS" id="PR00411">
    <property type="entry name" value="PNDRDTASEI"/>
</dbReference>
<dbReference type="InParanoid" id="A0A7R8V1B4"/>
<keyword evidence="7" id="KW-0676">Redox-active center</keyword>
<dbReference type="SUPFAM" id="SSF51905">
    <property type="entry name" value="FAD/NAD(P)-binding domain"/>
    <property type="match status" value="1"/>
</dbReference>
<dbReference type="GO" id="GO:0045454">
    <property type="term" value="P:cell redox homeostasis"/>
    <property type="evidence" value="ECO:0007669"/>
    <property type="project" value="InterPro"/>
</dbReference>
<evidence type="ECO:0000256" key="1">
    <source>
        <dbReference type="ARBA" id="ARBA00001974"/>
    </source>
</evidence>
<dbReference type="GO" id="GO:0006749">
    <property type="term" value="P:glutathione metabolic process"/>
    <property type="evidence" value="ECO:0007669"/>
    <property type="project" value="TreeGrafter"/>
</dbReference>
<sequence length="488" mass="55120">MMKRICEFDKRPRDYNLIVVGGSPPGLACAKKAASLGANVAVFANLSNTEEVLQQEMFLEMLYHAGKHRTLLKEAQNYSWKFGLHLLKPVLLQKLQELKKVTREKCKKRLECFLDKKRIDYYVNCKLILGYPITVAVSDYPEDFFTSTYMVLAPIGTYEYPDIYGAKLGLLPKDLMEMEQIDGNILIAGGGSDALELASSFIQMGQSTTLISRSGVTSCFDDQMMTLYVKTLMENGLKLFLKTIIKCLKKTEDNKIQVEYITLSKSWKGCQIFDYVIFVEKPFVNLKRLKLQKLNLKTIFNTIPTNKELETNIRNVFAIGPALQHSTFNRGVDIQMGKNLARHLFLSRKIEILEINDKTGVIRGPIVDYSFTGLTENAATLLYGADNLEVYHGYYKPTEYGIAKKSHDYCYLKIICLKTKDELVIGMHILGPYAATIMQGYTAAMRSGVTYSRLANLAGIFPTVAREFTLVNITKRSGVEPKLQSCCS</sequence>
<evidence type="ECO:0000313" key="10">
    <source>
        <dbReference type="EMBL" id="CAD7089814.1"/>
    </source>
</evidence>
<proteinExistence type="inferred from homology"/>
<evidence type="ECO:0008006" key="12">
    <source>
        <dbReference type="Google" id="ProtNLM"/>
    </source>
</evidence>
<evidence type="ECO:0000259" key="9">
    <source>
        <dbReference type="Pfam" id="PF07992"/>
    </source>
</evidence>
<dbReference type="GO" id="GO:0034599">
    <property type="term" value="P:cellular response to oxidative stress"/>
    <property type="evidence" value="ECO:0007669"/>
    <property type="project" value="TreeGrafter"/>
</dbReference>
<dbReference type="PANTHER" id="PTHR42737:SF2">
    <property type="entry name" value="GLUTATHIONE REDUCTASE"/>
    <property type="match status" value="1"/>
</dbReference>
<dbReference type="Pfam" id="PF02852">
    <property type="entry name" value="Pyr_redox_dim"/>
    <property type="match status" value="1"/>
</dbReference>
<keyword evidence="3" id="KW-0285">Flavoprotein</keyword>
<keyword evidence="11" id="KW-1185">Reference proteome</keyword>